<keyword evidence="6" id="KW-0443">Lipid metabolism</keyword>
<evidence type="ECO:0000313" key="11">
    <source>
        <dbReference type="EMBL" id="SIS88414.1"/>
    </source>
</evidence>
<evidence type="ECO:0000256" key="2">
    <source>
        <dbReference type="ARBA" id="ARBA00009233"/>
    </source>
</evidence>
<feature type="binding site" evidence="10">
    <location>
        <position position="166"/>
    </location>
    <ligand>
        <name>NAD(+)</name>
        <dbReference type="ChEBI" id="CHEBI:57540"/>
    </ligand>
</feature>
<dbReference type="EMBL" id="FTOE01000006">
    <property type="protein sequence ID" value="SIS88414.1"/>
    <property type="molecule type" value="Genomic_DNA"/>
</dbReference>
<feature type="active site" description="Proton acceptor" evidence="9">
    <location>
        <position position="159"/>
    </location>
</feature>
<feature type="binding site" evidence="10">
    <location>
        <begin position="22"/>
        <end position="23"/>
    </location>
    <ligand>
        <name>NAD(+)</name>
        <dbReference type="ChEBI" id="CHEBI:57540"/>
    </ligand>
</feature>
<dbReference type="PANTHER" id="PTHR43159">
    <property type="entry name" value="ENOYL-[ACYL-CARRIER-PROTEIN] REDUCTASE"/>
    <property type="match status" value="1"/>
</dbReference>
<feature type="binding site" evidence="10">
    <location>
        <begin position="67"/>
        <end position="68"/>
    </location>
    <ligand>
        <name>NAD(+)</name>
        <dbReference type="ChEBI" id="CHEBI:57540"/>
    </ligand>
</feature>
<evidence type="ECO:0000256" key="4">
    <source>
        <dbReference type="ARBA" id="ARBA00022832"/>
    </source>
</evidence>
<dbReference type="InterPro" id="IPR014358">
    <property type="entry name" value="Enoyl-ACP_Rdtase_NADH"/>
</dbReference>
<dbReference type="PIRSF" id="PIRSF000094">
    <property type="entry name" value="Enoyl-ACP_rdct"/>
    <property type="match status" value="1"/>
</dbReference>
<name>A0A1N7MQL6_9GAMM</name>
<reference evidence="12" key="1">
    <citation type="submission" date="2017-01" db="EMBL/GenBank/DDBJ databases">
        <authorList>
            <person name="Varghese N."/>
            <person name="Submissions S."/>
        </authorList>
    </citation>
    <scope>NUCLEOTIDE SEQUENCE [LARGE SCALE GENOMIC DNA]</scope>
    <source>
        <strain evidence="12">DSM 22306</strain>
    </source>
</reference>
<organism evidence="11 12">
    <name type="scientific">Neptunomonas antarctica</name>
    <dbReference type="NCBI Taxonomy" id="619304"/>
    <lineage>
        <taxon>Bacteria</taxon>
        <taxon>Pseudomonadati</taxon>
        <taxon>Pseudomonadota</taxon>
        <taxon>Gammaproteobacteria</taxon>
        <taxon>Oceanospirillales</taxon>
        <taxon>Oceanospirillaceae</taxon>
        <taxon>Neptunomonas</taxon>
    </lineage>
</organism>
<keyword evidence="3 8" id="KW-0444">Lipid biosynthesis</keyword>
<dbReference type="OrthoDB" id="9803628at2"/>
<dbReference type="CDD" id="cd05372">
    <property type="entry name" value="ENR_SDR"/>
    <property type="match status" value="1"/>
</dbReference>
<dbReference type="InterPro" id="IPR002347">
    <property type="entry name" value="SDR_fam"/>
</dbReference>
<feature type="binding site" evidence="10">
    <location>
        <position position="16"/>
    </location>
    <ligand>
        <name>NAD(+)</name>
        <dbReference type="ChEBI" id="CHEBI:57540"/>
    </ligand>
</feature>
<sequence length="258" mass="27743">MSIPFSLEGKRGIVLGIANRHSIAYGCAEVLRELGAELCVTYLNEKAKPFVTPLAETLTAKLFLPCDVSKPGELEAVFAEVEKEWGTIDFVVHSIAWSPLDELHGRLVDSSDKGFSMAMDISCHSFIRAARLAEPLMKENGGALITMTYYGSEKVVDHYGMMGPVKAALESSVRYLASELGGSGIRVHSVSPGPMPTRAGSGITDFDGLMTDAVTRSPLHRLGSPQDVGRLTAFLISDWASSQTGSQLFVDAGHHIMA</sequence>
<keyword evidence="4" id="KW-0276">Fatty acid metabolism</keyword>
<comment type="pathway">
    <text evidence="1">Lipid metabolism; fatty acid biosynthesis.</text>
</comment>
<proteinExistence type="inferred from homology"/>
<evidence type="ECO:0000256" key="10">
    <source>
        <dbReference type="PIRSR" id="PIRSR000094-3"/>
    </source>
</evidence>
<dbReference type="AlphaFoldDB" id="A0A1N7MQL6"/>
<evidence type="ECO:0000256" key="3">
    <source>
        <dbReference type="ARBA" id="ARBA00022516"/>
    </source>
</evidence>
<dbReference type="Pfam" id="PF13561">
    <property type="entry name" value="adh_short_C2"/>
    <property type="match status" value="1"/>
</dbReference>
<feature type="active site" description="Proton acceptor" evidence="9">
    <location>
        <position position="149"/>
    </location>
</feature>
<comment type="catalytic activity">
    <reaction evidence="8">
        <text>a 2,3-saturated acyl-[ACP] + NAD(+) = a (2E)-enoyl-[ACP] + NADH + H(+)</text>
        <dbReference type="Rhea" id="RHEA:10240"/>
        <dbReference type="Rhea" id="RHEA-COMP:9925"/>
        <dbReference type="Rhea" id="RHEA-COMP:9926"/>
        <dbReference type="ChEBI" id="CHEBI:15378"/>
        <dbReference type="ChEBI" id="CHEBI:57540"/>
        <dbReference type="ChEBI" id="CHEBI:57945"/>
        <dbReference type="ChEBI" id="CHEBI:78784"/>
        <dbReference type="ChEBI" id="CHEBI:78785"/>
        <dbReference type="EC" id="1.3.1.9"/>
    </reaction>
</comment>
<evidence type="ECO:0000256" key="6">
    <source>
        <dbReference type="ARBA" id="ARBA00023098"/>
    </source>
</evidence>
<dbReference type="GO" id="GO:0006633">
    <property type="term" value="P:fatty acid biosynthetic process"/>
    <property type="evidence" value="ECO:0007669"/>
    <property type="project" value="UniProtKB-UniPathway"/>
</dbReference>
<keyword evidence="5 8" id="KW-0560">Oxidoreductase</keyword>
<dbReference type="STRING" id="619304.SAMN05421760_106275"/>
<dbReference type="RefSeq" id="WP_143773555.1">
    <property type="nucleotide sequence ID" value="NZ_FTOE01000006.1"/>
</dbReference>
<dbReference type="SUPFAM" id="SSF51735">
    <property type="entry name" value="NAD(P)-binding Rossmann-fold domains"/>
    <property type="match status" value="1"/>
</dbReference>
<dbReference type="Proteomes" id="UP000185999">
    <property type="component" value="Unassembled WGS sequence"/>
</dbReference>
<evidence type="ECO:0000256" key="5">
    <source>
        <dbReference type="ARBA" id="ARBA00023002"/>
    </source>
</evidence>
<dbReference type="NCBIfam" id="NF005717">
    <property type="entry name" value="PRK07533.1"/>
    <property type="match status" value="1"/>
</dbReference>
<dbReference type="Gene3D" id="3.40.50.720">
    <property type="entry name" value="NAD(P)-binding Rossmann-like Domain"/>
    <property type="match status" value="1"/>
</dbReference>
<keyword evidence="12" id="KW-1185">Reference proteome</keyword>
<dbReference type="InterPro" id="IPR036291">
    <property type="entry name" value="NAD(P)-bd_dom_sf"/>
</dbReference>
<dbReference type="PRINTS" id="PR00081">
    <property type="entry name" value="GDHRDH"/>
</dbReference>
<evidence type="ECO:0000256" key="9">
    <source>
        <dbReference type="PIRSR" id="PIRSR000094-1"/>
    </source>
</evidence>
<dbReference type="PANTHER" id="PTHR43159:SF2">
    <property type="entry name" value="ENOYL-[ACYL-CARRIER-PROTEIN] REDUCTASE [NADH], CHLOROPLASTIC"/>
    <property type="match status" value="1"/>
</dbReference>
<evidence type="ECO:0000256" key="7">
    <source>
        <dbReference type="ARBA" id="ARBA00023160"/>
    </source>
</evidence>
<evidence type="ECO:0000256" key="8">
    <source>
        <dbReference type="PIRNR" id="PIRNR000094"/>
    </source>
</evidence>
<comment type="similarity">
    <text evidence="2 8">Belongs to the short-chain dehydrogenases/reductases (SDR) family. FabI subfamily.</text>
</comment>
<dbReference type="EC" id="1.3.1.9" evidence="8"/>
<evidence type="ECO:0000256" key="1">
    <source>
        <dbReference type="ARBA" id="ARBA00005194"/>
    </source>
</evidence>
<feature type="binding site" evidence="10">
    <location>
        <position position="95"/>
    </location>
    <ligand>
        <name>NAD(+)</name>
        <dbReference type="ChEBI" id="CHEBI:57540"/>
    </ligand>
</feature>
<keyword evidence="7 8" id="KW-0275">Fatty acid biosynthesis</keyword>
<protein>
    <recommendedName>
        <fullName evidence="8">Enoyl-[acyl-carrier-protein] reductase [NADH]</fullName>
        <ecNumber evidence="8">1.3.1.9</ecNumber>
    </recommendedName>
</protein>
<evidence type="ECO:0000313" key="12">
    <source>
        <dbReference type="Proteomes" id="UP000185999"/>
    </source>
</evidence>
<dbReference type="UniPathway" id="UPA00094"/>
<dbReference type="GO" id="GO:0004318">
    <property type="term" value="F:enoyl-[acyl-carrier-protein] reductase (NADH) activity"/>
    <property type="evidence" value="ECO:0007669"/>
    <property type="project" value="UniProtKB-EC"/>
</dbReference>
<gene>
    <name evidence="11" type="ORF">SAMN05421760_106275</name>
</gene>
<keyword evidence="8 10" id="KW-0520">NAD</keyword>
<accession>A0A1N7MQL6</accession>